<dbReference type="PANTHER" id="PTHR43651:SF11">
    <property type="entry name" value="MALTO-OLIGOSYLTREHALOSE TREHALOHYDROLASE"/>
    <property type="match status" value="1"/>
</dbReference>
<accession>A0A4V3C466</accession>
<dbReference type="PANTHER" id="PTHR43651">
    <property type="entry name" value="1,4-ALPHA-GLUCAN-BRANCHING ENZYME"/>
    <property type="match status" value="1"/>
</dbReference>
<dbReference type="AlphaFoldDB" id="A0A4V3C466"/>
<evidence type="ECO:0000256" key="7">
    <source>
        <dbReference type="ARBA" id="ARBA00022801"/>
    </source>
</evidence>
<keyword evidence="7 14" id="KW-0378">Hydrolase</keyword>
<dbReference type="InterPro" id="IPR014756">
    <property type="entry name" value="Ig_E-set"/>
</dbReference>
<evidence type="ECO:0000256" key="6">
    <source>
        <dbReference type="ARBA" id="ARBA00022490"/>
    </source>
</evidence>
<dbReference type="UniPathway" id="UPA00299"/>
<feature type="binding site" evidence="16">
    <location>
        <begin position="329"/>
        <end position="333"/>
    </location>
    <ligand>
        <name>substrate</name>
    </ligand>
</feature>
<keyword evidence="20" id="KW-1185">Reference proteome</keyword>
<evidence type="ECO:0000256" key="14">
    <source>
        <dbReference type="PIRNR" id="PIRNR006337"/>
    </source>
</evidence>
<feature type="active site" description="Proton donor" evidence="15">
    <location>
        <position position="304"/>
    </location>
</feature>
<feature type="binding site" evidence="16">
    <location>
        <begin position="397"/>
        <end position="402"/>
    </location>
    <ligand>
        <name>substrate</name>
    </ligand>
</feature>
<evidence type="ECO:0000256" key="8">
    <source>
        <dbReference type="ARBA" id="ARBA00023277"/>
    </source>
</evidence>
<feature type="domain" description="Glycosyl hydrolase family 13 catalytic" evidence="18">
    <location>
        <begin position="121"/>
        <end position="516"/>
    </location>
</feature>
<proteinExistence type="inferred from homology"/>
<dbReference type="EC" id="3.2.1.141" evidence="4 13"/>
<dbReference type="OrthoDB" id="9761875at2"/>
<comment type="pathway">
    <text evidence="2 14">Glycan biosynthesis; trehalose biosynthesis.</text>
</comment>
<dbReference type="EMBL" id="SNWM01000001">
    <property type="protein sequence ID" value="TDO24788.1"/>
    <property type="molecule type" value="Genomic_DNA"/>
</dbReference>
<name>A0A4V3C466_9SPHI</name>
<keyword evidence="6" id="KW-0963">Cytoplasm</keyword>
<dbReference type="Gene3D" id="3.20.20.80">
    <property type="entry name" value="Glycosidases"/>
    <property type="match status" value="1"/>
</dbReference>
<reference evidence="19 20" key="1">
    <citation type="submission" date="2019-03" db="EMBL/GenBank/DDBJ databases">
        <title>Genomic Encyclopedia of Archaeal and Bacterial Type Strains, Phase II (KMG-II): from individual species to whole genera.</title>
        <authorList>
            <person name="Goeker M."/>
        </authorList>
    </citation>
    <scope>NUCLEOTIDE SEQUENCE [LARGE SCALE GENOMIC DNA]</scope>
    <source>
        <strain evidence="19 20">DSM 19034</strain>
    </source>
</reference>
<protein>
    <recommendedName>
        <fullName evidence="5 13">Malto-oligosyltrehalose trehalohydrolase</fullName>
        <shortName evidence="14">MTHase</shortName>
        <ecNumber evidence="4 13">3.2.1.141</ecNumber>
    </recommendedName>
    <alternativeName>
        <fullName evidence="11 14">4-alpha-D-((1-&gt;4)-alpha-D-glucano)trehalose trehalohydrolase</fullName>
    </alternativeName>
    <alternativeName>
        <fullName evidence="10 14">Maltooligosyl trehalose trehalohydrolase</fullName>
    </alternativeName>
</protein>
<evidence type="ECO:0000256" key="11">
    <source>
        <dbReference type="ARBA" id="ARBA00033284"/>
    </source>
</evidence>
<dbReference type="Pfam" id="PF00128">
    <property type="entry name" value="Alpha-amylase"/>
    <property type="match status" value="1"/>
</dbReference>
<feature type="active site" description="Nucleophile" evidence="15">
    <location>
        <position position="267"/>
    </location>
</feature>
<dbReference type="InterPro" id="IPR006047">
    <property type="entry name" value="GH13_cat_dom"/>
</dbReference>
<evidence type="ECO:0000256" key="10">
    <source>
        <dbReference type="ARBA" id="ARBA00032057"/>
    </source>
</evidence>
<keyword evidence="9 14" id="KW-0326">Glycosidase</keyword>
<evidence type="ECO:0000259" key="18">
    <source>
        <dbReference type="SMART" id="SM00642"/>
    </source>
</evidence>
<dbReference type="SMART" id="SM00642">
    <property type="entry name" value="Aamy"/>
    <property type="match status" value="1"/>
</dbReference>
<comment type="caution">
    <text evidence="19">The sequence shown here is derived from an EMBL/GenBank/DDBJ whole genome shotgun (WGS) entry which is preliminary data.</text>
</comment>
<comment type="catalytic activity">
    <reaction evidence="12 14">
        <text>hydrolysis of (1-&gt;4)-alpha-D-glucosidic linkage in 4-alpha-D-[(1-&gt;4)-alpha-D-glucanosyl]n trehalose to yield trehalose and (1-&gt;4)-alpha-D-glucan.</text>
        <dbReference type="EC" id="3.2.1.141"/>
    </reaction>
</comment>
<evidence type="ECO:0000256" key="17">
    <source>
        <dbReference type="PIRSR" id="PIRSR006337-3"/>
    </source>
</evidence>
<dbReference type="GO" id="GO:0005992">
    <property type="term" value="P:trehalose biosynthetic process"/>
    <property type="evidence" value="ECO:0007669"/>
    <property type="project" value="UniProtKB-UniRule"/>
</dbReference>
<dbReference type="CDD" id="cd02853">
    <property type="entry name" value="E_set_MTHase_like_N"/>
    <property type="match status" value="1"/>
</dbReference>
<feature type="binding site" evidence="16">
    <location>
        <begin position="265"/>
        <end position="270"/>
    </location>
    <ligand>
        <name>substrate</name>
    </ligand>
</feature>
<dbReference type="SUPFAM" id="SSF51445">
    <property type="entry name" value="(Trans)glycosidases"/>
    <property type="match status" value="1"/>
</dbReference>
<evidence type="ECO:0000313" key="20">
    <source>
        <dbReference type="Proteomes" id="UP000295499"/>
    </source>
</evidence>
<dbReference type="Gene3D" id="2.60.40.10">
    <property type="entry name" value="Immunoglobulins"/>
    <property type="match status" value="1"/>
</dbReference>
<evidence type="ECO:0000256" key="9">
    <source>
        <dbReference type="ARBA" id="ARBA00023295"/>
    </source>
</evidence>
<evidence type="ECO:0000256" key="3">
    <source>
        <dbReference type="ARBA" id="ARBA00008061"/>
    </source>
</evidence>
<keyword evidence="8" id="KW-0119">Carbohydrate metabolism</keyword>
<evidence type="ECO:0000256" key="15">
    <source>
        <dbReference type="PIRSR" id="PIRSR006337-1"/>
    </source>
</evidence>
<dbReference type="Gene3D" id="1.10.10.760">
    <property type="entry name" value="E-set domains of sugar-utilizing enzymes"/>
    <property type="match status" value="1"/>
</dbReference>
<organism evidence="19 20">
    <name type="scientific">Pedobacter duraquae</name>
    <dbReference type="NCBI Taxonomy" id="425511"/>
    <lineage>
        <taxon>Bacteria</taxon>
        <taxon>Pseudomonadati</taxon>
        <taxon>Bacteroidota</taxon>
        <taxon>Sphingobacteriia</taxon>
        <taxon>Sphingobacteriales</taxon>
        <taxon>Sphingobacteriaceae</taxon>
        <taxon>Pedobacter</taxon>
    </lineage>
</organism>
<evidence type="ECO:0000256" key="13">
    <source>
        <dbReference type="NCBIfam" id="TIGR02402"/>
    </source>
</evidence>
<sequence>MFTKNDLKERLLGICFSETGSVSVRIWAPKAISLAVVIPSRGSVIALEKHLNGYWEAKAAPLKNGDQYHLLLDGHRVLPDPTSLYQTEGVHGESTVFDTRMYHWKDQSWIPHPLSEYVIYEVHTGTFSERGDFEGIIDKLDHLVELGITAIEIMPIAQFPGDRNWGYDGVFPYAVQNSYGGPQGFMELVDACHAKGLAVILDVVYNHFGPEGNYFESFGPYFTDKYETPWGKAINFDDAGCDGVRDFFLENALMWFRDFHVDALRLDAVHAIKDLSARHILQDLSQTVQELGRHLGKTLQLIVECDLNDPRFLESPEKNGYAMDAQWIDEFHHALRVTAGEKAQGYYEDFSGLQSLAKAFTTAYVYDGQYSKHRDKHFGGSATGFPGEKFVVFSQNHDQVGNRMLGERSSMLYSFHMLKLLAGTVMVSPYLPMLFMGEEWATRNPFLYFVSHTDPELIKAVREGRKSEFAAFHEEGEAPDPESEETFLSSKLDWELLQQHQGQVLFKFYKKLIALRKALPVLHNGDRNQLSVKCFPAQNCLALERWDDTTRVMCFMNFSNVIQSVSVAESLVNYSCVLDSSDPQWSGPIAASLNFTGQPHLTLQPESIIIYTSTHA</sequence>
<evidence type="ECO:0000256" key="2">
    <source>
        <dbReference type="ARBA" id="ARBA00005199"/>
    </source>
</evidence>
<gene>
    <name evidence="19" type="ORF">CLV32_1081</name>
</gene>
<dbReference type="InterPro" id="IPR044901">
    <property type="entry name" value="Trehalose_TreZ_E-set_sf"/>
</dbReference>
<dbReference type="CDD" id="cd11325">
    <property type="entry name" value="AmyAc_GTHase"/>
    <property type="match status" value="1"/>
</dbReference>
<feature type="site" description="Transition state stabilizer" evidence="17">
    <location>
        <position position="398"/>
    </location>
</feature>
<dbReference type="PIRSF" id="PIRSF006337">
    <property type="entry name" value="Trehalose_TreZ"/>
    <property type="match status" value="1"/>
</dbReference>
<evidence type="ECO:0000256" key="1">
    <source>
        <dbReference type="ARBA" id="ARBA00004496"/>
    </source>
</evidence>
<evidence type="ECO:0000256" key="12">
    <source>
        <dbReference type="ARBA" id="ARBA00034013"/>
    </source>
</evidence>
<dbReference type="GO" id="GO:0033942">
    <property type="term" value="F:4-alpha-D-(1-&gt;4)-alpha-D-glucanotrehalose trehalohydrolase activity"/>
    <property type="evidence" value="ECO:0007669"/>
    <property type="project" value="UniProtKB-EC"/>
</dbReference>
<dbReference type="InterPro" id="IPR017853">
    <property type="entry name" value="GH"/>
</dbReference>
<evidence type="ECO:0000256" key="16">
    <source>
        <dbReference type="PIRSR" id="PIRSR006337-2"/>
    </source>
</evidence>
<dbReference type="GO" id="GO:0005737">
    <property type="term" value="C:cytoplasm"/>
    <property type="evidence" value="ECO:0007669"/>
    <property type="project" value="UniProtKB-SubCell"/>
</dbReference>
<dbReference type="RefSeq" id="WP_133553080.1">
    <property type="nucleotide sequence ID" value="NZ_SNWM01000001.1"/>
</dbReference>
<dbReference type="InterPro" id="IPR012768">
    <property type="entry name" value="Trehalose_TreZ"/>
</dbReference>
<dbReference type="SUPFAM" id="SSF81296">
    <property type="entry name" value="E set domains"/>
    <property type="match status" value="1"/>
</dbReference>
<dbReference type="InterPro" id="IPR013783">
    <property type="entry name" value="Ig-like_fold"/>
</dbReference>
<evidence type="ECO:0000256" key="4">
    <source>
        <dbReference type="ARBA" id="ARBA00012268"/>
    </source>
</evidence>
<dbReference type="NCBIfam" id="TIGR02402">
    <property type="entry name" value="trehalose_TreZ"/>
    <property type="match status" value="1"/>
</dbReference>
<comment type="subcellular location">
    <subcellularLocation>
        <location evidence="1 15">Cytoplasm</location>
    </subcellularLocation>
</comment>
<evidence type="ECO:0000313" key="19">
    <source>
        <dbReference type="EMBL" id="TDO24788.1"/>
    </source>
</evidence>
<comment type="similarity">
    <text evidence="3 14">Belongs to the glycosyl hydrolase 13 family.</text>
</comment>
<evidence type="ECO:0000256" key="5">
    <source>
        <dbReference type="ARBA" id="ARBA00015938"/>
    </source>
</evidence>
<dbReference type="Proteomes" id="UP000295499">
    <property type="component" value="Unassembled WGS sequence"/>
</dbReference>